<evidence type="ECO:0000313" key="3">
    <source>
        <dbReference type="Proteomes" id="UP000285376"/>
    </source>
</evidence>
<dbReference type="InterPro" id="IPR022292">
    <property type="entry name" value="CHP03843"/>
</dbReference>
<feature type="region of interest" description="Disordered" evidence="1">
    <location>
        <begin position="1"/>
        <end position="23"/>
    </location>
</feature>
<dbReference type="Proteomes" id="UP000285376">
    <property type="component" value="Unassembled WGS sequence"/>
</dbReference>
<evidence type="ECO:0000256" key="1">
    <source>
        <dbReference type="SAM" id="MobiDB-lite"/>
    </source>
</evidence>
<proteinExistence type="predicted"/>
<sequence>MPSSQRVPPPLSEPKESGGSLPEHARWTLEGRLVEASNVVLRMADVSSLAAVPDDPSELPDDAARAVFKPVAGERPLADFPRGTLAHREVAASLVCAALGWDHVPETRWFEDDLGEGSLQRWVGPLVPTEQAHVALLDEEEFVSQQGSVHPIAAFEGEEGPLVLVHTDTPALRRIAVFDTVTNNADRKGSHLIETPEALFAIDNGLTFHTDDKLRTVLWGFAGDPLEEPIEAALRRLVAARGELTQGLAPLLTPAEIKALHARTDALLEAGTFPDPPEERYGLPWPPL</sequence>
<evidence type="ECO:0000313" key="2">
    <source>
        <dbReference type="EMBL" id="RHW47678.1"/>
    </source>
</evidence>
<dbReference type="NCBIfam" id="TIGR03843">
    <property type="entry name" value="SCO1664 family protein"/>
    <property type="match status" value="1"/>
</dbReference>
<accession>A0A417ZAL3</accession>
<organism evidence="2 3">
    <name type="scientific">Dermacoccus abyssi</name>
    <dbReference type="NCBI Taxonomy" id="322596"/>
    <lineage>
        <taxon>Bacteria</taxon>
        <taxon>Bacillati</taxon>
        <taxon>Actinomycetota</taxon>
        <taxon>Actinomycetes</taxon>
        <taxon>Micrococcales</taxon>
        <taxon>Dermacoccaceae</taxon>
        <taxon>Dermacoccus</taxon>
    </lineage>
</organism>
<comment type="caution">
    <text evidence="2">The sequence shown here is derived from an EMBL/GenBank/DDBJ whole genome shotgun (WGS) entry which is preliminary data.</text>
</comment>
<dbReference type="EMBL" id="QWLM01000002">
    <property type="protein sequence ID" value="RHW47678.1"/>
    <property type="molecule type" value="Genomic_DNA"/>
</dbReference>
<reference evidence="2 3" key="1">
    <citation type="submission" date="2018-08" db="EMBL/GenBank/DDBJ databases">
        <title>Whole genome sequence analysis of Dermacoccus abyssi bacteria isolated from Deep Mariana trench Micromonospora spp reveals genes involved in the environmental adaptation and production of secondary metabolites.</title>
        <authorList>
            <person name="Abdel-Mageed W.M."/>
            <person name="Lehri B."/>
            <person name="Nouioui I."/>
            <person name="Goodfellow I."/>
            <person name="Jaspars M."/>
            <person name="Karlyshev A."/>
        </authorList>
    </citation>
    <scope>NUCLEOTIDE SEQUENCE [LARGE SCALE GENOMIC DNA]</scope>
    <source>
        <strain evidence="2 3">MT1.1</strain>
    </source>
</reference>
<name>A0A417ZAL3_9MICO</name>
<protein>
    <submittedName>
        <fullName evidence="2">SCO1664 family protein</fullName>
    </submittedName>
</protein>
<gene>
    <name evidence="2" type="ORF">D1832_01900</name>
</gene>
<dbReference type="AlphaFoldDB" id="A0A417ZAL3"/>